<sequence>MDATSQEAHLKKKLQCFLQELLRMGTVKGFKHLATYLRGKEEMVISIVNEPQTQHRVYNTDSRRNSVMEEQVPDPSKSFTSQQLPYDNGRQDECQLCSLILTIVKEIKYSPSLDDQPDNPDQKDCDMISDIKFE</sequence>
<dbReference type="PANTHER" id="PTHR47915">
    <property type="entry name" value="SI:DKEY-19B23.7"/>
    <property type="match status" value="1"/>
</dbReference>
<feature type="compositionally biased region" description="Basic and acidic residues" evidence="1">
    <location>
        <begin position="120"/>
        <end position="134"/>
    </location>
</feature>
<evidence type="ECO:0000256" key="1">
    <source>
        <dbReference type="SAM" id="MobiDB-lite"/>
    </source>
</evidence>
<dbReference type="AlphaFoldDB" id="A0A8B6BUK7"/>
<protein>
    <submittedName>
        <fullName evidence="2">Uncharacterized protein</fullName>
    </submittedName>
</protein>
<gene>
    <name evidence="2" type="ORF">MGAL_10B078341</name>
</gene>
<comment type="caution">
    <text evidence="2">The sequence shown here is derived from an EMBL/GenBank/DDBJ whole genome shotgun (WGS) entry which is preliminary data.</text>
</comment>
<reference evidence="2" key="1">
    <citation type="submission" date="2018-11" db="EMBL/GenBank/DDBJ databases">
        <authorList>
            <person name="Alioto T."/>
            <person name="Alioto T."/>
        </authorList>
    </citation>
    <scope>NUCLEOTIDE SEQUENCE</scope>
</reference>
<proteinExistence type="predicted"/>
<keyword evidence="3" id="KW-1185">Reference proteome</keyword>
<feature type="region of interest" description="Disordered" evidence="1">
    <location>
        <begin position="55"/>
        <end position="84"/>
    </location>
</feature>
<evidence type="ECO:0000313" key="2">
    <source>
        <dbReference type="EMBL" id="VDH95062.1"/>
    </source>
</evidence>
<organism evidence="2 3">
    <name type="scientific">Mytilus galloprovincialis</name>
    <name type="common">Mediterranean mussel</name>
    <dbReference type="NCBI Taxonomy" id="29158"/>
    <lineage>
        <taxon>Eukaryota</taxon>
        <taxon>Metazoa</taxon>
        <taxon>Spiralia</taxon>
        <taxon>Lophotrochozoa</taxon>
        <taxon>Mollusca</taxon>
        <taxon>Bivalvia</taxon>
        <taxon>Autobranchia</taxon>
        <taxon>Pteriomorphia</taxon>
        <taxon>Mytilida</taxon>
        <taxon>Mytiloidea</taxon>
        <taxon>Mytilidae</taxon>
        <taxon>Mytilinae</taxon>
        <taxon>Mytilus</taxon>
    </lineage>
</organism>
<dbReference type="PANTHER" id="PTHR47915:SF1">
    <property type="entry name" value="SI:DKEY-19B23.7"/>
    <property type="match status" value="1"/>
</dbReference>
<feature type="region of interest" description="Disordered" evidence="1">
    <location>
        <begin position="111"/>
        <end position="134"/>
    </location>
</feature>
<evidence type="ECO:0000313" key="3">
    <source>
        <dbReference type="Proteomes" id="UP000596742"/>
    </source>
</evidence>
<dbReference type="Proteomes" id="UP000596742">
    <property type="component" value="Unassembled WGS sequence"/>
</dbReference>
<dbReference type="OrthoDB" id="239865at2759"/>
<name>A0A8B6BUK7_MYTGA</name>
<dbReference type="EMBL" id="UYJE01000667">
    <property type="protein sequence ID" value="VDH95062.1"/>
    <property type="molecule type" value="Genomic_DNA"/>
</dbReference>
<accession>A0A8B6BUK7</accession>